<evidence type="ECO:0000313" key="19">
    <source>
        <dbReference type="EMBL" id="OWQ88468.1"/>
    </source>
</evidence>
<dbReference type="InterPro" id="IPR039426">
    <property type="entry name" value="TonB-dep_rcpt-like"/>
</dbReference>
<gene>
    <name evidence="19" type="ORF">CDN99_16565</name>
</gene>
<dbReference type="PANTHER" id="PTHR32552">
    <property type="entry name" value="FERRICHROME IRON RECEPTOR-RELATED"/>
    <property type="match status" value="1"/>
</dbReference>
<dbReference type="PROSITE" id="PS52016">
    <property type="entry name" value="TONB_DEPENDENT_REC_3"/>
    <property type="match status" value="1"/>
</dbReference>
<sequence>MSRYIKSRKHAVAPLAALAASLTLPLTAHAADAPAPADAAQATASASGAPYLPQVKVEGTAQSDYKADRSASSKLTQPLLETPKTIQVIKKEVLREQGAVSLMDALQNTPGITMQLGENGNTSAGDAFQMRGFSAATSTFVDGIRDLGAVTRDVFNVEQIEVVKGPAGADTGRGASAGYINLISKLPQLDSFTEGAFVVGDASRKRISVDTNQKVMDGTAVRLNAVWQDNGVPGRDFVKRKTYGIAPSVAFGLGSSTRFFLFSQHVRQNNVPDGGIPAIGWPGYTVAPTVAPAVATAMLAAPKVNSDNFYGSASDREKVKADMVTAKLEMDLGGGTTVRNVARYGRTHMDRTLTGIITIFAAPVAGDAQTTGIVTADPGTWKISRSRQRVDQTNDILANQTTLNTSFQTGGVKHDLATGIELMYESQQTKGFATTGQTITYANLYRPSTADSLPTPFATGADTDGSTSTQAIYAMDTLSLTDAFKLTLGLRTEHYTIRTTTGTLANNVVTNAKFSAGKWITSWNVGALYKLADNGTVYAAAGNSLTPPGSANFTLSGAGQTAGTADAQETKNYEIGTKWDLLNKRLNLTAALYRSENDGQVSVDPVTNLATQGGKTRVQGIELAAVGQITNFWQITAGFQTMDPKQINQRAASTATAPNQVVTDGVRWTPKWSAVLWNSYQWGDFTIGGGVRHTAEQKRVVTVAQPNSTGLPQLPAFTVVDLMGAYRVNKNVNLQLNVTNLFDKDYMSSLNNGGGRLVLGAPRAVTLMANIGF</sequence>
<dbReference type="CDD" id="cd01347">
    <property type="entry name" value="ligand_gated_channel"/>
    <property type="match status" value="1"/>
</dbReference>
<dbReference type="PANTHER" id="PTHR32552:SF89">
    <property type="entry name" value="CATECHOLATE SIDEROPHORE RECEPTOR FIU"/>
    <property type="match status" value="1"/>
</dbReference>
<keyword evidence="6 14" id="KW-0812">Transmembrane</keyword>
<keyword evidence="10 15" id="KW-0798">TonB box</keyword>
<dbReference type="NCBIfam" id="NF007349">
    <property type="entry name" value="PRK09840.1"/>
    <property type="match status" value="1"/>
</dbReference>
<evidence type="ECO:0000256" key="16">
    <source>
        <dbReference type="SAM" id="SignalP"/>
    </source>
</evidence>
<evidence type="ECO:0000313" key="20">
    <source>
        <dbReference type="Proteomes" id="UP000197468"/>
    </source>
</evidence>
<comment type="similarity">
    <text evidence="2 14 15">Belongs to the TonB-dependent receptor family.</text>
</comment>
<evidence type="ECO:0000256" key="10">
    <source>
        <dbReference type="ARBA" id="ARBA00023077"/>
    </source>
</evidence>
<comment type="caution">
    <text evidence="19">The sequence shown here is derived from an EMBL/GenBank/DDBJ whole genome shotgun (WGS) entry which is preliminary data.</text>
</comment>
<evidence type="ECO:0000256" key="5">
    <source>
        <dbReference type="ARBA" id="ARBA00022496"/>
    </source>
</evidence>
<dbReference type="EMBL" id="NIOF01000007">
    <property type="protein sequence ID" value="OWQ88468.1"/>
    <property type="molecule type" value="Genomic_DNA"/>
</dbReference>
<dbReference type="Pfam" id="PF00593">
    <property type="entry name" value="TonB_dep_Rec_b-barrel"/>
    <property type="match status" value="1"/>
</dbReference>
<evidence type="ECO:0000256" key="3">
    <source>
        <dbReference type="ARBA" id="ARBA00022448"/>
    </source>
</evidence>
<dbReference type="FunFam" id="2.170.130.10:FF:000001">
    <property type="entry name" value="Catecholate siderophore TonB-dependent receptor"/>
    <property type="match status" value="1"/>
</dbReference>
<keyword evidence="5" id="KW-0410">Iron transport</keyword>
<evidence type="ECO:0000256" key="7">
    <source>
        <dbReference type="ARBA" id="ARBA00022729"/>
    </source>
</evidence>
<dbReference type="Pfam" id="PF07715">
    <property type="entry name" value="Plug"/>
    <property type="match status" value="1"/>
</dbReference>
<comment type="subcellular location">
    <subcellularLocation>
        <location evidence="1 14">Cell outer membrane</location>
        <topology evidence="1 14">Multi-pass membrane protein</topology>
    </subcellularLocation>
</comment>
<dbReference type="AlphaFoldDB" id="A0A246J7F0"/>
<feature type="signal peptide" evidence="16">
    <location>
        <begin position="1"/>
        <end position="30"/>
    </location>
</feature>
<evidence type="ECO:0000259" key="18">
    <source>
        <dbReference type="Pfam" id="PF07715"/>
    </source>
</evidence>
<evidence type="ECO:0000256" key="4">
    <source>
        <dbReference type="ARBA" id="ARBA00022452"/>
    </source>
</evidence>
<dbReference type="InterPro" id="IPR000531">
    <property type="entry name" value="Beta-barrel_TonB"/>
</dbReference>
<keyword evidence="8" id="KW-0408">Iron</keyword>
<evidence type="ECO:0000256" key="15">
    <source>
        <dbReference type="RuleBase" id="RU003357"/>
    </source>
</evidence>
<dbReference type="GO" id="GO:0015891">
    <property type="term" value="P:siderophore transport"/>
    <property type="evidence" value="ECO:0007669"/>
    <property type="project" value="InterPro"/>
</dbReference>
<keyword evidence="3 14" id="KW-0813">Transport</keyword>
<dbReference type="RefSeq" id="WP_088385992.1">
    <property type="nucleotide sequence ID" value="NZ_NIOF01000007.1"/>
</dbReference>
<evidence type="ECO:0000256" key="11">
    <source>
        <dbReference type="ARBA" id="ARBA00023136"/>
    </source>
</evidence>
<evidence type="ECO:0000256" key="2">
    <source>
        <dbReference type="ARBA" id="ARBA00009810"/>
    </source>
</evidence>
<evidence type="ECO:0000256" key="12">
    <source>
        <dbReference type="ARBA" id="ARBA00023170"/>
    </source>
</evidence>
<dbReference type="NCBIfam" id="TIGR01783">
    <property type="entry name" value="TonB-siderophor"/>
    <property type="match status" value="1"/>
</dbReference>
<evidence type="ECO:0000256" key="14">
    <source>
        <dbReference type="PROSITE-ProRule" id="PRU01360"/>
    </source>
</evidence>
<keyword evidence="20" id="KW-1185">Reference proteome</keyword>
<evidence type="ECO:0008006" key="21">
    <source>
        <dbReference type="Google" id="ProtNLM"/>
    </source>
</evidence>
<feature type="domain" description="TonB-dependent receptor-like beta-barrel" evidence="17">
    <location>
        <begin position="302"/>
        <end position="741"/>
    </location>
</feature>
<dbReference type="InterPro" id="IPR036942">
    <property type="entry name" value="Beta-barrel_TonB_sf"/>
</dbReference>
<accession>A0A246J7F0</accession>
<reference evidence="19 20" key="1">
    <citation type="journal article" date="2008" name="Int. J. Syst. Evol. Microbiol.">
        <title>Description of Roseateles aquatilis sp. nov. and Roseateles terrae sp. nov., in the class Betaproteobacteria, and emended description of the genus Roseateles.</title>
        <authorList>
            <person name="Gomila M."/>
            <person name="Bowien B."/>
            <person name="Falsen E."/>
            <person name="Moore E.R."/>
            <person name="Lalucat J."/>
        </authorList>
    </citation>
    <scope>NUCLEOTIDE SEQUENCE [LARGE SCALE GENOMIC DNA]</scope>
    <source>
        <strain evidence="19 20">CCUG 48205</strain>
    </source>
</reference>
<dbReference type="OrthoDB" id="9790771at2"/>
<keyword evidence="9" id="KW-0406">Ion transport</keyword>
<keyword evidence="12" id="KW-0675">Receptor</keyword>
<organism evidence="19 20">
    <name type="scientific">Roseateles aquatilis</name>
    <dbReference type="NCBI Taxonomy" id="431061"/>
    <lineage>
        <taxon>Bacteria</taxon>
        <taxon>Pseudomonadati</taxon>
        <taxon>Pseudomonadota</taxon>
        <taxon>Betaproteobacteria</taxon>
        <taxon>Burkholderiales</taxon>
        <taxon>Sphaerotilaceae</taxon>
        <taxon>Roseateles</taxon>
    </lineage>
</organism>
<dbReference type="Gene3D" id="2.170.130.10">
    <property type="entry name" value="TonB-dependent receptor, plug domain"/>
    <property type="match status" value="1"/>
</dbReference>
<dbReference type="InterPro" id="IPR037066">
    <property type="entry name" value="Plug_dom_sf"/>
</dbReference>
<dbReference type="InterPro" id="IPR012910">
    <property type="entry name" value="Plug_dom"/>
</dbReference>
<keyword evidence="13 14" id="KW-0998">Cell outer membrane</keyword>
<dbReference type="InterPro" id="IPR010105">
    <property type="entry name" value="TonB_sidphr_rcpt"/>
</dbReference>
<dbReference type="GO" id="GO:0015344">
    <property type="term" value="F:siderophore uptake transmembrane transporter activity"/>
    <property type="evidence" value="ECO:0007669"/>
    <property type="project" value="TreeGrafter"/>
</dbReference>
<feature type="domain" description="TonB-dependent receptor plug" evidence="18">
    <location>
        <begin position="79"/>
        <end position="178"/>
    </location>
</feature>
<protein>
    <recommendedName>
        <fullName evidence="21">TonB-dependent siderophore receptor</fullName>
    </recommendedName>
</protein>
<evidence type="ECO:0000259" key="17">
    <source>
        <dbReference type="Pfam" id="PF00593"/>
    </source>
</evidence>
<dbReference type="GO" id="GO:0009279">
    <property type="term" value="C:cell outer membrane"/>
    <property type="evidence" value="ECO:0007669"/>
    <property type="project" value="UniProtKB-SubCell"/>
</dbReference>
<dbReference type="SUPFAM" id="SSF56935">
    <property type="entry name" value="Porins"/>
    <property type="match status" value="1"/>
</dbReference>
<evidence type="ECO:0000256" key="13">
    <source>
        <dbReference type="ARBA" id="ARBA00023237"/>
    </source>
</evidence>
<evidence type="ECO:0000256" key="1">
    <source>
        <dbReference type="ARBA" id="ARBA00004571"/>
    </source>
</evidence>
<evidence type="ECO:0000256" key="6">
    <source>
        <dbReference type="ARBA" id="ARBA00022692"/>
    </source>
</evidence>
<dbReference type="Gene3D" id="2.40.170.20">
    <property type="entry name" value="TonB-dependent receptor, beta-barrel domain"/>
    <property type="match status" value="1"/>
</dbReference>
<keyword evidence="11 14" id="KW-0472">Membrane</keyword>
<dbReference type="GO" id="GO:0038023">
    <property type="term" value="F:signaling receptor activity"/>
    <property type="evidence" value="ECO:0007669"/>
    <property type="project" value="InterPro"/>
</dbReference>
<evidence type="ECO:0000256" key="8">
    <source>
        <dbReference type="ARBA" id="ARBA00023004"/>
    </source>
</evidence>
<evidence type="ECO:0000256" key="9">
    <source>
        <dbReference type="ARBA" id="ARBA00023065"/>
    </source>
</evidence>
<keyword evidence="4 14" id="KW-1134">Transmembrane beta strand</keyword>
<proteinExistence type="inferred from homology"/>
<keyword evidence="7 16" id="KW-0732">Signal</keyword>
<name>A0A246J7F0_9BURK</name>
<dbReference type="Proteomes" id="UP000197468">
    <property type="component" value="Unassembled WGS sequence"/>
</dbReference>
<feature type="chain" id="PRO_5012851672" description="TonB-dependent siderophore receptor" evidence="16">
    <location>
        <begin position="31"/>
        <end position="773"/>
    </location>
</feature>